<comment type="caution">
    <text evidence="1">The sequence shown here is derived from an EMBL/GenBank/DDBJ whole genome shotgun (WGS) entry which is preliminary data.</text>
</comment>
<dbReference type="Proteomes" id="UP001552427">
    <property type="component" value="Unassembled WGS sequence"/>
</dbReference>
<proteinExistence type="predicted"/>
<dbReference type="EMBL" id="JBFARM010000002">
    <property type="protein sequence ID" value="MEV4284883.1"/>
    <property type="molecule type" value="Genomic_DNA"/>
</dbReference>
<reference evidence="1 2" key="1">
    <citation type="submission" date="2024-06" db="EMBL/GenBank/DDBJ databases">
        <title>The Natural Products Discovery Center: Release of the First 8490 Sequenced Strains for Exploring Actinobacteria Biosynthetic Diversity.</title>
        <authorList>
            <person name="Kalkreuter E."/>
            <person name="Kautsar S.A."/>
            <person name="Yang D."/>
            <person name="Bader C.D."/>
            <person name="Teijaro C.N."/>
            <person name="Fluegel L."/>
            <person name="Davis C.M."/>
            <person name="Simpson J.R."/>
            <person name="Lauterbach L."/>
            <person name="Steele A.D."/>
            <person name="Gui C."/>
            <person name="Meng S."/>
            <person name="Li G."/>
            <person name="Viehrig K."/>
            <person name="Ye F."/>
            <person name="Su P."/>
            <person name="Kiefer A.F."/>
            <person name="Nichols A."/>
            <person name="Cepeda A.J."/>
            <person name="Yan W."/>
            <person name="Fan B."/>
            <person name="Jiang Y."/>
            <person name="Adhikari A."/>
            <person name="Zheng C.-J."/>
            <person name="Schuster L."/>
            <person name="Cowan T.M."/>
            <person name="Smanski M.J."/>
            <person name="Chevrette M.G."/>
            <person name="De Carvalho L.P.S."/>
            <person name="Shen B."/>
        </authorList>
    </citation>
    <scope>NUCLEOTIDE SEQUENCE [LARGE SCALE GENOMIC DNA]</scope>
    <source>
        <strain evidence="1 2">NPDC049574</strain>
    </source>
</reference>
<organism evidence="1 2">
    <name type="scientific">Nonomuraea bangladeshensis</name>
    <dbReference type="NCBI Taxonomy" id="404385"/>
    <lineage>
        <taxon>Bacteria</taxon>
        <taxon>Bacillati</taxon>
        <taxon>Actinomycetota</taxon>
        <taxon>Actinomycetes</taxon>
        <taxon>Streptosporangiales</taxon>
        <taxon>Streptosporangiaceae</taxon>
        <taxon>Nonomuraea</taxon>
    </lineage>
</organism>
<dbReference type="RefSeq" id="WP_364445308.1">
    <property type="nucleotide sequence ID" value="NZ_JBFARM010000002.1"/>
</dbReference>
<keyword evidence="2" id="KW-1185">Reference proteome</keyword>
<accession>A0ABV3GX88</accession>
<evidence type="ECO:0000313" key="1">
    <source>
        <dbReference type="EMBL" id="MEV4284883.1"/>
    </source>
</evidence>
<protein>
    <submittedName>
        <fullName evidence="1">Uncharacterized protein</fullName>
    </submittedName>
</protein>
<gene>
    <name evidence="1" type="ORF">AB0K40_05215</name>
</gene>
<name>A0ABV3GX88_9ACTN</name>
<sequence>MRASLSVFCDVDSADCTSRVGRLSVTLDGVADDGPAGENDNIAPDVENILGGKADDTLRAPADAVTHRLDGRAGDDTCVGGA</sequence>
<evidence type="ECO:0000313" key="2">
    <source>
        <dbReference type="Proteomes" id="UP001552427"/>
    </source>
</evidence>